<feature type="chain" id="PRO_5034238807" evidence="14">
    <location>
        <begin position="21"/>
        <end position="509"/>
    </location>
</feature>
<comment type="caution">
    <text evidence="15">The sequence shown here is derived from an EMBL/GenBank/DDBJ whole genome shotgun (WGS) entry which is preliminary data.</text>
</comment>
<feature type="signal peptide" evidence="14">
    <location>
        <begin position="1"/>
        <end position="20"/>
    </location>
</feature>
<dbReference type="AlphaFoldDB" id="A0A8H5NUJ1"/>
<dbReference type="PANTHER" id="PTHR28012">
    <property type="entry name" value="NUCLEAR FUSION PROTEIN KAR5"/>
    <property type="match status" value="1"/>
</dbReference>
<evidence type="ECO:0000256" key="5">
    <source>
        <dbReference type="ARBA" id="ARBA00022459"/>
    </source>
</evidence>
<evidence type="ECO:0000256" key="1">
    <source>
        <dbReference type="ARBA" id="ARBA00003389"/>
    </source>
</evidence>
<proteinExistence type="inferred from homology"/>
<dbReference type="PANTHER" id="PTHR28012:SF1">
    <property type="entry name" value="NUCLEAR FUSION PROTEIN KAR5"/>
    <property type="match status" value="1"/>
</dbReference>
<accession>A0A8H5NUJ1</accession>
<keyword evidence="11" id="KW-0325">Glycoprotein</keyword>
<keyword evidence="9" id="KW-1133">Transmembrane helix</keyword>
<comment type="function">
    <text evidence="1">Required for nuclear membrane fusion during karyogamy.</text>
</comment>
<keyword evidence="6" id="KW-0812">Transmembrane</keyword>
<keyword evidence="12" id="KW-0539">Nucleus</keyword>
<dbReference type="InterPro" id="IPR007292">
    <property type="entry name" value="Nuclear_fusion_Kar5"/>
</dbReference>
<name>A0A8H5NUJ1_9HYPO</name>
<sequence length="509" mass="56311">MSSKAMLLFLLGATFLTVFATEAHCFSWRPRPADGHQNTVQHLQRSSDDTALLNKQSEGRLSNVYTTALQELQDLESEPLCHRIAARLLVNNCHLLDGQDDAKVHTDSGRAARDFVDSYAASLAICDLERGSFRIPVSCSKFREATLVTLSASPIPQLHVSTVEIDECLEGLAQSDSAWNTWVSYRHKALRFCDAARADHQKDENILLYQRITKILEKLTRDVEADMEERFHSLNRAYTAASQSVEDMGPHVRHLRTEMERASRILRDDLGRAAQDSHDVVESGLKETRVLHDLLELLTRSVQEKTADIVSSQEVALQTSTKQLNNEVDILMAVLGAAVSSSVSLQNQVEMTESRSADILEKQVKIEKLKGMGKLEELAEDLLVKYDNHESRLDKAFRKTGQVLDILDATAASASGLQSSVLSSFGLSGVWPYIICPFLSLAMGSYGLQPSLVRNIWLVGFGELMGMVVSKADSYKDAFGFASIVETPASTFNGTFNASLAEENILKSV</sequence>
<evidence type="ECO:0000256" key="6">
    <source>
        <dbReference type="ARBA" id="ARBA00022692"/>
    </source>
</evidence>
<evidence type="ECO:0000256" key="7">
    <source>
        <dbReference type="ARBA" id="ARBA00022729"/>
    </source>
</evidence>
<reference evidence="15 16" key="1">
    <citation type="submission" date="2020-05" db="EMBL/GenBank/DDBJ databases">
        <title>Identification and distribution of gene clusters putatively required for synthesis of sphingolipid metabolism inhibitors in phylogenetically diverse species of the filamentous fungus Fusarium.</title>
        <authorList>
            <person name="Kim H.-S."/>
            <person name="Busman M."/>
            <person name="Brown D.W."/>
            <person name="Divon H."/>
            <person name="Uhlig S."/>
            <person name="Proctor R.H."/>
        </authorList>
    </citation>
    <scope>NUCLEOTIDE SEQUENCE [LARGE SCALE GENOMIC DNA]</scope>
    <source>
        <strain evidence="15 16">NRRL 25211</strain>
    </source>
</reference>
<gene>
    <name evidence="15" type="ORF">FPANT_9528</name>
</gene>
<comment type="subcellular location">
    <subcellularLocation>
        <location evidence="3">Endoplasmic reticulum membrane</location>
    </subcellularLocation>
    <subcellularLocation>
        <location evidence="2">Nucleus membrane</location>
    </subcellularLocation>
</comment>
<keyword evidence="7 14" id="KW-0732">Signal</keyword>
<keyword evidence="10" id="KW-0472">Membrane</keyword>
<dbReference type="GO" id="GO:0005789">
    <property type="term" value="C:endoplasmic reticulum membrane"/>
    <property type="evidence" value="ECO:0007669"/>
    <property type="project" value="UniProtKB-SubCell"/>
</dbReference>
<evidence type="ECO:0000256" key="10">
    <source>
        <dbReference type="ARBA" id="ARBA00023136"/>
    </source>
</evidence>
<dbReference type="Proteomes" id="UP000544095">
    <property type="component" value="Unassembled WGS sequence"/>
</dbReference>
<keyword evidence="16" id="KW-1185">Reference proteome</keyword>
<evidence type="ECO:0000256" key="12">
    <source>
        <dbReference type="ARBA" id="ARBA00023242"/>
    </source>
</evidence>
<feature type="coiled-coil region" evidence="13">
    <location>
        <begin position="372"/>
        <end position="399"/>
    </location>
</feature>
<evidence type="ECO:0000256" key="4">
    <source>
        <dbReference type="ARBA" id="ARBA00010473"/>
    </source>
</evidence>
<dbReference type="GO" id="GO:0000742">
    <property type="term" value="P:karyogamy involved in conjugation with cellular fusion"/>
    <property type="evidence" value="ECO:0007669"/>
    <property type="project" value="InterPro"/>
</dbReference>
<evidence type="ECO:0000313" key="15">
    <source>
        <dbReference type="EMBL" id="KAF5579786.1"/>
    </source>
</evidence>
<dbReference type="EMBL" id="JAAOAR010000513">
    <property type="protein sequence ID" value="KAF5579786.1"/>
    <property type="molecule type" value="Genomic_DNA"/>
</dbReference>
<evidence type="ECO:0000256" key="13">
    <source>
        <dbReference type="SAM" id="Coils"/>
    </source>
</evidence>
<evidence type="ECO:0000256" key="8">
    <source>
        <dbReference type="ARBA" id="ARBA00022824"/>
    </source>
</evidence>
<evidence type="ECO:0000256" key="11">
    <source>
        <dbReference type="ARBA" id="ARBA00023180"/>
    </source>
</evidence>
<keyword evidence="5" id="KW-0415">Karyogamy</keyword>
<evidence type="ECO:0000256" key="3">
    <source>
        <dbReference type="ARBA" id="ARBA00004586"/>
    </source>
</evidence>
<organism evidence="15 16">
    <name type="scientific">Fusarium pseudoanthophilum</name>
    <dbReference type="NCBI Taxonomy" id="48495"/>
    <lineage>
        <taxon>Eukaryota</taxon>
        <taxon>Fungi</taxon>
        <taxon>Dikarya</taxon>
        <taxon>Ascomycota</taxon>
        <taxon>Pezizomycotina</taxon>
        <taxon>Sordariomycetes</taxon>
        <taxon>Hypocreomycetidae</taxon>
        <taxon>Hypocreales</taxon>
        <taxon>Nectriaceae</taxon>
        <taxon>Fusarium</taxon>
        <taxon>Fusarium fujikuroi species complex</taxon>
    </lineage>
</organism>
<protein>
    <submittedName>
        <fullName evidence="15">Nuclear membrane fusion kar5</fullName>
    </submittedName>
</protein>
<evidence type="ECO:0000313" key="16">
    <source>
        <dbReference type="Proteomes" id="UP000544095"/>
    </source>
</evidence>
<keyword evidence="8" id="KW-0256">Endoplasmic reticulum</keyword>
<dbReference type="GO" id="GO:0031965">
    <property type="term" value="C:nuclear membrane"/>
    <property type="evidence" value="ECO:0007669"/>
    <property type="project" value="UniProtKB-SubCell"/>
</dbReference>
<keyword evidence="13" id="KW-0175">Coiled coil</keyword>
<evidence type="ECO:0000256" key="2">
    <source>
        <dbReference type="ARBA" id="ARBA00004126"/>
    </source>
</evidence>
<comment type="similarity">
    <text evidence="4">Belongs to the KAR5 family.</text>
</comment>
<evidence type="ECO:0000256" key="9">
    <source>
        <dbReference type="ARBA" id="ARBA00022989"/>
    </source>
</evidence>
<dbReference type="GO" id="GO:0048288">
    <property type="term" value="P:nuclear membrane fusion involved in karyogamy"/>
    <property type="evidence" value="ECO:0007669"/>
    <property type="project" value="InterPro"/>
</dbReference>
<evidence type="ECO:0000256" key="14">
    <source>
        <dbReference type="SAM" id="SignalP"/>
    </source>
</evidence>